<evidence type="ECO:0000256" key="1">
    <source>
        <dbReference type="SAM" id="MobiDB-lite"/>
    </source>
</evidence>
<comment type="caution">
    <text evidence="3">The sequence shown here is derived from an EMBL/GenBank/DDBJ whole genome shotgun (WGS) entry which is preliminary data.</text>
</comment>
<organism evidence="3 4">
    <name type="scientific">Cobetia marina</name>
    <name type="common">Deleya marina</name>
    <dbReference type="NCBI Taxonomy" id="28258"/>
    <lineage>
        <taxon>Bacteria</taxon>
        <taxon>Pseudomonadati</taxon>
        <taxon>Pseudomonadota</taxon>
        <taxon>Gammaproteobacteria</taxon>
        <taxon>Oceanospirillales</taxon>
        <taxon>Halomonadaceae</taxon>
        <taxon>Cobetia</taxon>
    </lineage>
</organism>
<keyword evidence="2" id="KW-0472">Membrane</keyword>
<reference evidence="3 4" key="1">
    <citation type="submission" date="2024-02" db="EMBL/GenBank/DDBJ databases">
        <title>Bacteria isolated from the canopy kelp, Nereocystis luetkeana.</title>
        <authorList>
            <person name="Pfister C.A."/>
            <person name="Younker I.T."/>
            <person name="Light S.H."/>
        </authorList>
    </citation>
    <scope>NUCLEOTIDE SEQUENCE [LARGE SCALE GENOMIC DNA]</scope>
    <source>
        <strain evidence="3 4">TI.5.07</strain>
    </source>
</reference>
<proteinExistence type="predicted"/>
<protein>
    <submittedName>
        <fullName evidence="3">ATP synthase subunit I</fullName>
    </submittedName>
</protein>
<keyword evidence="4" id="KW-1185">Reference proteome</keyword>
<dbReference type="Pfam" id="PF12966">
    <property type="entry name" value="AtpR"/>
    <property type="match status" value="1"/>
</dbReference>
<dbReference type="EMBL" id="JBAKAP010000001">
    <property type="protein sequence ID" value="MEL0615216.1"/>
    <property type="molecule type" value="Genomic_DNA"/>
</dbReference>
<name>A0ABU9G9S2_COBMA</name>
<dbReference type="InterPro" id="IPR017581">
    <property type="entry name" value="AtpR-like"/>
</dbReference>
<dbReference type="RefSeq" id="WP_341541545.1">
    <property type="nucleotide sequence ID" value="NZ_JBAKAP010000001.1"/>
</dbReference>
<feature type="compositionally biased region" description="Polar residues" evidence="1">
    <location>
        <begin position="98"/>
        <end position="120"/>
    </location>
</feature>
<sequence>MMTLDLMQGQSMSVLLPVCLLAGMALGYGYFRTLRMTTELVVTRGHPLWAVALTLARLGLMVVGLHVAVQAGALALLATLAGILITKGLMVHRPSSPPSHSATDGVTQALSQHAACSSGTPAREDDR</sequence>
<dbReference type="Proteomes" id="UP001378242">
    <property type="component" value="Unassembled WGS sequence"/>
</dbReference>
<keyword evidence="2" id="KW-0812">Transmembrane</keyword>
<feature type="transmembrane region" description="Helical" evidence="2">
    <location>
        <begin position="12"/>
        <end position="31"/>
    </location>
</feature>
<evidence type="ECO:0000256" key="2">
    <source>
        <dbReference type="SAM" id="Phobius"/>
    </source>
</evidence>
<evidence type="ECO:0000313" key="4">
    <source>
        <dbReference type="Proteomes" id="UP001378242"/>
    </source>
</evidence>
<gene>
    <name evidence="3" type="ORF">V6243_00125</name>
</gene>
<feature type="region of interest" description="Disordered" evidence="1">
    <location>
        <begin position="93"/>
        <end position="127"/>
    </location>
</feature>
<evidence type="ECO:0000313" key="3">
    <source>
        <dbReference type="EMBL" id="MEL0615216.1"/>
    </source>
</evidence>
<accession>A0ABU9G9S2</accession>
<feature type="transmembrane region" description="Helical" evidence="2">
    <location>
        <begin position="58"/>
        <end position="85"/>
    </location>
</feature>
<keyword evidence="2" id="KW-1133">Transmembrane helix</keyword>